<dbReference type="AlphaFoldDB" id="A0A1G4I9H6"/>
<evidence type="ECO:0000256" key="2">
    <source>
        <dbReference type="SAM" id="SignalP"/>
    </source>
</evidence>
<proteinExistence type="predicted"/>
<keyword evidence="4" id="KW-1185">Reference proteome</keyword>
<comment type="caution">
    <text evidence="3">The sequence shown here is derived from an EMBL/GenBank/DDBJ whole genome shotgun (WGS) entry which is preliminary data.</text>
</comment>
<sequence>MRRSFFVALLLQLSHASVRALSLFPTCSENEYTGGGLPGKEWVVQRFDKPGRNLTIHCLAYEVKPVDTTNAKDMGPGPCQIDHQTEFSFRLFVRATYKDSKSGEQVTEEYDVKDMAGGSLSDVAIRLAHKSDLSLVFANTAANHECGLEARVSFRFTHDAKVAAVSDVPVLVGVQPRIVHAKNSVPTRFIFRSSDSTKGGVSEREEFFLISAKEECSTSTGSNSYLMSHPSSPPLFDEDFTGANTSTFAARDVFIDTARAYRICSRKANTEDVTEVGVVRSFEVNPSYYQVVGGQNADGKVYVMKRTTIKFYGSDLDTRPRRNQAKFVSDTEDCDASAAGGVPETLALEPEDRFGPKATSVLWSWVLKRGGAYKVCFKRTGMPWVEVPSIDIVNSAADITNADGNITYRQPVDPVTKELCPMAPPNTPENRWSMYNSIMLTLKSKTLPSNYLQTLSKALCVPRTAMALSRVTHGKDGRVRLFISIFCEELGEDRTCDTVERQNYIISASKQGSEALAAAGIESAEGSRDMFALGDDPNPRMGWGRVLSIFAICGTVVAVACLVVYGVLKYRENRQYFVNFGVEDEDVDDMYISNIPTAGAAVNSAGTKGSVIEVED</sequence>
<keyword evidence="1" id="KW-1133">Transmembrane helix</keyword>
<evidence type="ECO:0000313" key="3">
    <source>
        <dbReference type="EMBL" id="SCU68455.1"/>
    </source>
</evidence>
<dbReference type="RefSeq" id="XP_067079613.1">
    <property type="nucleotide sequence ID" value="XM_067223512.1"/>
</dbReference>
<reference evidence="3" key="1">
    <citation type="submission" date="2016-09" db="EMBL/GenBank/DDBJ databases">
        <authorList>
            <person name="Hebert L."/>
            <person name="Moumen B."/>
        </authorList>
    </citation>
    <scope>NUCLEOTIDE SEQUENCE [LARGE SCALE GENOMIC DNA]</scope>
    <source>
        <strain evidence="3">OVI</strain>
    </source>
</reference>
<keyword evidence="2" id="KW-0732">Signal</keyword>
<dbReference type="VEuPathDB" id="TriTrypDB:TEOVI_000663800"/>
<name>A0A1G4I9H6_TRYEQ</name>
<dbReference type="GeneID" id="92380572"/>
<feature type="transmembrane region" description="Helical" evidence="1">
    <location>
        <begin position="546"/>
        <end position="568"/>
    </location>
</feature>
<evidence type="ECO:0000256" key="1">
    <source>
        <dbReference type="SAM" id="Phobius"/>
    </source>
</evidence>
<evidence type="ECO:0000313" key="4">
    <source>
        <dbReference type="Proteomes" id="UP000195570"/>
    </source>
</evidence>
<organism evidence="3 4">
    <name type="scientific">Trypanosoma equiperdum</name>
    <dbReference type="NCBI Taxonomy" id="5694"/>
    <lineage>
        <taxon>Eukaryota</taxon>
        <taxon>Discoba</taxon>
        <taxon>Euglenozoa</taxon>
        <taxon>Kinetoplastea</taxon>
        <taxon>Metakinetoplastina</taxon>
        <taxon>Trypanosomatida</taxon>
        <taxon>Trypanosomatidae</taxon>
        <taxon>Trypanosoma</taxon>
    </lineage>
</organism>
<accession>A0A1G4I9H6</accession>
<dbReference type="Proteomes" id="UP000195570">
    <property type="component" value="Unassembled WGS sequence"/>
</dbReference>
<feature type="chain" id="PRO_5009235318" evidence="2">
    <location>
        <begin position="21"/>
        <end position="616"/>
    </location>
</feature>
<feature type="signal peptide" evidence="2">
    <location>
        <begin position="1"/>
        <end position="20"/>
    </location>
</feature>
<dbReference type="EMBL" id="CZPT02000985">
    <property type="protein sequence ID" value="SCU68455.1"/>
    <property type="molecule type" value="Genomic_DNA"/>
</dbReference>
<gene>
    <name evidence="3" type="ORF">TEOVI_000663800</name>
</gene>
<keyword evidence="1" id="KW-0472">Membrane</keyword>
<protein>
    <submittedName>
        <fullName evidence="3">Golgi/lysosome glycoprotein 1</fullName>
    </submittedName>
</protein>
<keyword evidence="1" id="KW-0812">Transmembrane</keyword>